<dbReference type="OrthoDB" id="279982at2"/>
<accession>A0A5R9KDS7</accession>
<gene>
    <name evidence="3" type="ORF">FEM55_08140</name>
</gene>
<reference evidence="3 4" key="1">
    <citation type="submission" date="2019-05" db="EMBL/GenBank/DDBJ databases">
        <authorList>
            <person name="Qu J.-H."/>
        </authorList>
    </citation>
    <scope>NUCLEOTIDE SEQUENCE [LARGE SCALE GENOMIC DNA]</scope>
    <source>
        <strain evidence="3 4">Z12</strain>
    </source>
</reference>
<dbReference type="PROSITE" id="PS51820">
    <property type="entry name" value="PA14"/>
    <property type="match status" value="1"/>
</dbReference>
<evidence type="ECO:0000313" key="4">
    <source>
        <dbReference type="Proteomes" id="UP000309788"/>
    </source>
</evidence>
<dbReference type="InterPro" id="IPR011658">
    <property type="entry name" value="PA14_dom"/>
</dbReference>
<dbReference type="AlphaFoldDB" id="A0A5R9KDS7"/>
<keyword evidence="4" id="KW-1185">Reference proteome</keyword>
<dbReference type="Proteomes" id="UP000309788">
    <property type="component" value="Unassembled WGS sequence"/>
</dbReference>
<dbReference type="PROSITE" id="PS51257">
    <property type="entry name" value="PROKAR_LIPOPROTEIN"/>
    <property type="match status" value="1"/>
</dbReference>
<evidence type="ECO:0000259" key="2">
    <source>
        <dbReference type="PROSITE" id="PS51820"/>
    </source>
</evidence>
<comment type="caution">
    <text evidence="3">The sequence shown here is derived from an EMBL/GenBank/DDBJ whole genome shotgun (WGS) entry which is preliminary data.</text>
</comment>
<dbReference type="Gene3D" id="3.40.720.10">
    <property type="entry name" value="Alkaline Phosphatase, subunit A"/>
    <property type="match status" value="1"/>
</dbReference>
<dbReference type="RefSeq" id="WP_138280845.1">
    <property type="nucleotide sequence ID" value="NZ_BMGE01000002.1"/>
</dbReference>
<feature type="domain" description="PA14" evidence="2">
    <location>
        <begin position="406"/>
        <end position="550"/>
    </location>
</feature>
<name>A0A5R9KDS7_9BACT</name>
<dbReference type="Pfam" id="PF07691">
    <property type="entry name" value="PA14"/>
    <property type="match status" value="1"/>
</dbReference>
<dbReference type="GO" id="GO:0016787">
    <property type="term" value="F:hydrolase activity"/>
    <property type="evidence" value="ECO:0007669"/>
    <property type="project" value="UniProtKB-ARBA"/>
</dbReference>
<protein>
    <submittedName>
        <fullName evidence="3">Beta-glucosidase</fullName>
    </submittedName>
</protein>
<dbReference type="Pfam" id="PF01663">
    <property type="entry name" value="Phosphodiest"/>
    <property type="match status" value="1"/>
</dbReference>
<dbReference type="SMART" id="SM00758">
    <property type="entry name" value="PA14"/>
    <property type="match status" value="1"/>
</dbReference>
<dbReference type="SUPFAM" id="SSF53649">
    <property type="entry name" value="Alkaline phosphatase-like"/>
    <property type="match status" value="1"/>
</dbReference>
<organism evidence="3 4">
    <name type="scientific">Dyadobacter sediminis</name>
    <dbReference type="NCBI Taxonomy" id="1493691"/>
    <lineage>
        <taxon>Bacteria</taxon>
        <taxon>Pseudomonadati</taxon>
        <taxon>Bacteroidota</taxon>
        <taxon>Cytophagia</taxon>
        <taxon>Cytophagales</taxon>
        <taxon>Spirosomataceae</taxon>
        <taxon>Dyadobacter</taxon>
    </lineage>
</organism>
<dbReference type="PANTHER" id="PTHR10151:SF120">
    <property type="entry name" value="BIS(5'-ADENOSYL)-TRIPHOSPHATASE"/>
    <property type="match status" value="1"/>
</dbReference>
<dbReference type="SUPFAM" id="SSF56988">
    <property type="entry name" value="Anthrax protective antigen"/>
    <property type="match status" value="1"/>
</dbReference>
<dbReference type="Gene3D" id="3.90.182.10">
    <property type="entry name" value="Toxin - Anthrax Protective Antigen,domain 1"/>
    <property type="match status" value="1"/>
</dbReference>
<proteinExistence type="predicted"/>
<feature type="chain" id="PRO_5024430283" evidence="1">
    <location>
        <begin position="19"/>
        <end position="554"/>
    </location>
</feature>
<dbReference type="EMBL" id="VCEI01000021">
    <property type="protein sequence ID" value="TLU94217.1"/>
    <property type="molecule type" value="Genomic_DNA"/>
</dbReference>
<dbReference type="InterPro" id="IPR002591">
    <property type="entry name" value="Phosphodiest/P_Trfase"/>
</dbReference>
<dbReference type="Pfam" id="PF13290">
    <property type="entry name" value="CHB_HEX_C_1"/>
    <property type="match status" value="1"/>
</dbReference>
<evidence type="ECO:0000313" key="3">
    <source>
        <dbReference type="EMBL" id="TLU94217.1"/>
    </source>
</evidence>
<sequence length="554" mass="60715">MLSKVLCMLSSVSLLMTACTKSSEEKPSGIEHVIVIGVDGLSPDGIQKAETPHLDNMVANGSVKWNVRSVLTSSSSQNWASMIMGAGPEQHGIINNDWEMDDHTLPPVVEEADGRFPTIFSILHKSKPEAEIGTVYHWDGFGRLFQKNAVNYDKRFSTEDSTAADFINYIKTKKPVLGFVHFDHVDHAGHHGGHGSPEYYKAVAKADSLIGNILAGIRAAGIEDKTLVIVWADHGGIGYGHGGATPQEAEIAGIFYGKDVKKGYKIEQQVYTYDLASTIAFALDVQQPYAWIGRPVKPVFEGLKEPENLWLGEKRIASPVIYPERKLYQQAGGLYTDQTASVKIDTKAENSVTRYTTDGSEPDSTSVVYKNPFTVAKTTVVKAKSFNKEGKESLSETAYFRLVKSGSGNGLKTSFYQGKDLNKMPDFSGMKKGKTWTSAEFTINRDQLNAILEKDNASFALRFEGFIQIDKPGKYLFATQSDDGSKLYIDGKEVVDNDGNHGVTEATGSMELTAGKHPVKVEYCNNGGGFWLDAFYKGPGIAKQLIPADKLFTE</sequence>
<evidence type="ECO:0000256" key="1">
    <source>
        <dbReference type="SAM" id="SignalP"/>
    </source>
</evidence>
<dbReference type="CDD" id="cd00016">
    <property type="entry name" value="ALP_like"/>
    <property type="match status" value="1"/>
</dbReference>
<feature type="signal peptide" evidence="1">
    <location>
        <begin position="1"/>
        <end position="18"/>
    </location>
</feature>
<keyword evidence="1" id="KW-0732">Signal</keyword>
<dbReference type="InterPro" id="IPR017850">
    <property type="entry name" value="Alkaline_phosphatase_core_sf"/>
</dbReference>
<dbReference type="InterPro" id="IPR059177">
    <property type="entry name" value="GH29D-like_dom"/>
</dbReference>
<dbReference type="InterPro" id="IPR037524">
    <property type="entry name" value="PA14/GLEYA"/>
</dbReference>
<dbReference type="PANTHER" id="PTHR10151">
    <property type="entry name" value="ECTONUCLEOTIDE PYROPHOSPHATASE/PHOSPHODIESTERASE"/>
    <property type="match status" value="1"/>
</dbReference>